<name>A0A6I0D7X0_BRUAN</name>
<dbReference type="AlphaFoldDB" id="A0A6I0D7X0"/>
<gene>
    <name evidence="1" type="ORF">F9L04_11375</name>
</gene>
<protein>
    <submittedName>
        <fullName evidence="1">Uncharacterized protein</fullName>
    </submittedName>
</protein>
<sequence length="68" mass="7993">MMFRSNTSKQRDRSGQFIVEVKKPKKRFVRPADTPSRSVHLRQDRKTAEENVKGASVFRSWAIPEEME</sequence>
<reference evidence="1 2" key="1">
    <citation type="submission" date="2019-09" db="EMBL/GenBank/DDBJ databases">
        <title>Taxonomic organization of the family Brucellaceae based on a phylogenomic approach.</title>
        <authorList>
            <person name="Leclercq S."/>
            <person name="Cloeckaert A."/>
            <person name="Zygmunt M.S."/>
        </authorList>
    </citation>
    <scope>NUCLEOTIDE SEQUENCE [LARGE SCALE GENOMIC DNA]</scope>
    <source>
        <strain evidence="1 2">LMG 3313</strain>
    </source>
</reference>
<accession>A0A6I0D7X0</accession>
<dbReference type="Proteomes" id="UP000481876">
    <property type="component" value="Unassembled WGS sequence"/>
</dbReference>
<dbReference type="RefSeq" id="WP_125271082.1">
    <property type="nucleotide sequence ID" value="NZ_WBWR01000005.1"/>
</dbReference>
<proteinExistence type="predicted"/>
<evidence type="ECO:0000313" key="2">
    <source>
        <dbReference type="Proteomes" id="UP000481876"/>
    </source>
</evidence>
<comment type="caution">
    <text evidence="1">The sequence shown here is derived from an EMBL/GenBank/DDBJ whole genome shotgun (WGS) entry which is preliminary data.</text>
</comment>
<evidence type="ECO:0000313" key="1">
    <source>
        <dbReference type="EMBL" id="KAB2769846.1"/>
    </source>
</evidence>
<organism evidence="1 2">
    <name type="scientific">Brucella anthropi</name>
    <name type="common">Ochrobactrum anthropi</name>
    <dbReference type="NCBI Taxonomy" id="529"/>
    <lineage>
        <taxon>Bacteria</taxon>
        <taxon>Pseudomonadati</taxon>
        <taxon>Pseudomonadota</taxon>
        <taxon>Alphaproteobacteria</taxon>
        <taxon>Hyphomicrobiales</taxon>
        <taxon>Brucellaceae</taxon>
        <taxon>Brucella/Ochrobactrum group</taxon>
        <taxon>Brucella</taxon>
    </lineage>
</organism>
<dbReference type="EMBL" id="WBWS01000010">
    <property type="protein sequence ID" value="KAB2769846.1"/>
    <property type="molecule type" value="Genomic_DNA"/>
</dbReference>